<dbReference type="Pfam" id="PF00557">
    <property type="entry name" value="Peptidase_M24"/>
    <property type="match status" value="1"/>
</dbReference>
<dbReference type="eggNOG" id="KOG2775">
    <property type="taxonomic scope" value="Eukaryota"/>
</dbReference>
<dbReference type="KEGG" id="sre:PTSG_10033"/>
<evidence type="ECO:0000256" key="4">
    <source>
        <dbReference type="ARBA" id="ARBA00022801"/>
    </source>
</evidence>
<protein>
    <recommendedName>
        <fullName evidence="5">Methionine aminopeptidase 2</fullName>
        <shortName evidence="5">MAP 2</shortName>
        <shortName evidence="5">MetAP 2</shortName>
        <ecNumber evidence="5">3.4.11.18</ecNumber>
    </recommendedName>
    <alternativeName>
        <fullName evidence="5">Peptidase M</fullName>
    </alternativeName>
</protein>
<keyword evidence="5" id="KW-0963">Cytoplasm</keyword>
<comment type="cofactor">
    <cofactor evidence="5">
        <name>Co(2+)</name>
        <dbReference type="ChEBI" id="CHEBI:48828"/>
    </cofactor>
    <cofactor evidence="5">
        <name>Zn(2+)</name>
        <dbReference type="ChEBI" id="CHEBI:29105"/>
    </cofactor>
    <cofactor evidence="5">
        <name>Mn(2+)</name>
        <dbReference type="ChEBI" id="CHEBI:29035"/>
    </cofactor>
    <cofactor evidence="5">
        <name>Fe(2+)</name>
        <dbReference type="ChEBI" id="CHEBI:29033"/>
    </cofactor>
    <text evidence="5">Binds 2 divalent metal cations per subunit. Has a high-affinity and a low affinity metal-binding site. The true nature of the physiological cofactor is under debate. The enzyme is active with cobalt, zinc, manganese or divalent iron ions. Most likely, methionine aminopeptidases function as mononuclear Fe(2+)-metalloproteases under physiological conditions, and the catalytically relevant metal-binding site has been assigned to the histidine-containing high-affinity site.</text>
</comment>
<feature type="binding site" evidence="5">
    <location>
        <position position="269"/>
    </location>
    <ligand>
        <name>a divalent metal cation</name>
        <dbReference type="ChEBI" id="CHEBI:60240"/>
        <label>2</label>
        <note>catalytic</note>
    </ligand>
</feature>
<dbReference type="InterPro" id="IPR000994">
    <property type="entry name" value="Pept_M24"/>
</dbReference>
<dbReference type="OMA" id="PFAKRWL"/>
<dbReference type="InterPro" id="IPR050247">
    <property type="entry name" value="Met_Aminopeptidase_Type2"/>
</dbReference>
<dbReference type="Proteomes" id="UP000007799">
    <property type="component" value="Unassembled WGS sequence"/>
</dbReference>
<organism evidence="9">
    <name type="scientific">Salpingoeca rosetta (strain ATCC 50818 / BSB-021)</name>
    <dbReference type="NCBI Taxonomy" id="946362"/>
    <lineage>
        <taxon>Eukaryota</taxon>
        <taxon>Choanoflagellata</taxon>
        <taxon>Craspedida</taxon>
        <taxon>Salpingoecidae</taxon>
        <taxon>Salpingoeca</taxon>
    </lineage>
</organism>
<keyword evidence="1 5" id="KW-0031">Aminopeptidase</keyword>
<dbReference type="Gene3D" id="3.90.230.10">
    <property type="entry name" value="Creatinase/methionine aminopeptidase superfamily"/>
    <property type="match status" value="2"/>
</dbReference>
<feature type="binding site" evidence="5">
    <location>
        <position position="236"/>
    </location>
    <ligand>
        <name>a divalent metal cation</name>
        <dbReference type="ChEBI" id="CHEBI:60240"/>
        <label>2</label>
        <note>catalytic</note>
    </ligand>
</feature>
<keyword evidence="2 5" id="KW-0645">Protease</keyword>
<comment type="similarity">
    <text evidence="5">Belongs to the peptidase M24A family. Methionine aminopeptidase eukaryotic type 2 subfamily.</text>
</comment>
<feature type="region of interest" description="Disordered" evidence="6">
    <location>
        <begin position="1"/>
        <end position="76"/>
    </location>
</feature>
<dbReference type="AlphaFoldDB" id="F2UPB3"/>
<comment type="caution">
    <text evidence="5">Lacks conserved residue(s) required for the propagation of feature annotation.</text>
</comment>
<evidence type="ECO:0000313" key="9">
    <source>
        <dbReference type="Proteomes" id="UP000007799"/>
    </source>
</evidence>
<dbReference type="InterPro" id="IPR036390">
    <property type="entry name" value="WH_DNA-bd_sf"/>
</dbReference>
<dbReference type="EC" id="3.4.11.18" evidence="5"/>
<evidence type="ECO:0000259" key="7">
    <source>
        <dbReference type="Pfam" id="PF00557"/>
    </source>
</evidence>
<keyword evidence="4 5" id="KW-0378">Hydrolase</keyword>
<feature type="binding site" evidence="5">
    <location>
        <position position="364"/>
    </location>
    <ligand>
        <name>a divalent metal cation</name>
        <dbReference type="ChEBI" id="CHEBI:60240"/>
        <label>2</label>
        <note>catalytic</note>
    </ligand>
</feature>
<dbReference type="STRING" id="946362.F2UPB3"/>
<sequence length="383" mass="42974">MSEPKKQIVEEEKRDVEAPAPTKEKEEEATQAEAVDPAKSKRDEPHKHWKRSVEPVKAQTEPPTVPIADMFPNNNFPLGEVQTYKDESRLRETEEERRAAETMMETELQEMREAAEGHRQVRQYIRKIAKPGMKLIDLCEKLEECSRNVMQAKGTKRGIAFPTGCSINNCAAHYTPNTGDNTVLNYVCTNTGIREAGIDAPLMEVGAAIQEVMESYEIELNGKTYPIKSIDNLNGHSIEPYCIHAGKSVPIVRGRGQGRMAEGEVYAIETFGSTGRGRVIETGECSHYMKVFNAPRAPLRTKGARDLLNTINRNFGTLAFCRRYLDRLGQKRYLMSLKQLVDAGLVGAHPPLCDVKGSYTAQFEHTIVLRPSCKEVLTRGDDY</sequence>
<dbReference type="SUPFAM" id="SSF46785">
    <property type="entry name" value="Winged helix' DNA-binding domain"/>
    <property type="match status" value="1"/>
</dbReference>
<accession>F2UPB3</accession>
<dbReference type="GO" id="GO:0006508">
    <property type="term" value="P:proteolysis"/>
    <property type="evidence" value="ECO:0007669"/>
    <property type="project" value="UniProtKB-KW"/>
</dbReference>
<feature type="binding site" evidence="5">
    <location>
        <position position="244"/>
    </location>
    <ligand>
        <name>substrate</name>
    </ligand>
</feature>
<comment type="subcellular location">
    <subcellularLocation>
        <location evidence="5">Cytoplasm</location>
    </subcellularLocation>
</comment>
<dbReference type="CDD" id="cd01088">
    <property type="entry name" value="MetAP2"/>
    <property type="match status" value="1"/>
</dbReference>
<evidence type="ECO:0000256" key="3">
    <source>
        <dbReference type="ARBA" id="ARBA00022723"/>
    </source>
</evidence>
<feature type="binding site" evidence="5">
    <location>
        <position position="364"/>
    </location>
    <ligand>
        <name>a divalent metal cation</name>
        <dbReference type="ChEBI" id="CHEBI:60240"/>
        <label>1</label>
    </ligand>
</feature>
<name>F2UPB3_SALR5</name>
<dbReference type="GO" id="GO:0005737">
    <property type="term" value="C:cytoplasm"/>
    <property type="evidence" value="ECO:0007669"/>
    <property type="project" value="UniProtKB-SubCell"/>
</dbReference>
<feature type="compositionally biased region" description="Basic and acidic residues" evidence="6">
    <location>
        <begin position="1"/>
        <end position="28"/>
    </location>
</feature>
<dbReference type="HAMAP" id="MF_03175">
    <property type="entry name" value="MetAP_2_euk"/>
    <property type="match status" value="1"/>
</dbReference>
<evidence type="ECO:0000256" key="2">
    <source>
        <dbReference type="ARBA" id="ARBA00022670"/>
    </source>
</evidence>
<dbReference type="PANTHER" id="PTHR45777">
    <property type="entry name" value="METHIONINE AMINOPEPTIDASE 2"/>
    <property type="match status" value="1"/>
</dbReference>
<feature type="compositionally biased region" description="Basic and acidic residues" evidence="6">
    <location>
        <begin position="36"/>
        <end position="54"/>
    </location>
</feature>
<dbReference type="InterPro" id="IPR036388">
    <property type="entry name" value="WH-like_DNA-bd_sf"/>
</dbReference>
<feature type="domain" description="Peptidase M24" evidence="7">
    <location>
        <begin position="110"/>
        <end position="179"/>
    </location>
</feature>
<dbReference type="SUPFAM" id="SSF55920">
    <property type="entry name" value="Creatinase/aminopeptidase"/>
    <property type="match status" value="1"/>
</dbReference>
<dbReference type="GO" id="GO:0046872">
    <property type="term" value="F:metal ion binding"/>
    <property type="evidence" value="ECO:0007669"/>
    <property type="project" value="UniProtKB-UniRule"/>
</dbReference>
<dbReference type="Gene3D" id="1.10.10.10">
    <property type="entry name" value="Winged helix-like DNA-binding domain superfamily/Winged helix DNA-binding domain"/>
    <property type="match status" value="1"/>
</dbReference>
<evidence type="ECO:0000256" key="6">
    <source>
        <dbReference type="SAM" id="MobiDB-lite"/>
    </source>
</evidence>
<comment type="catalytic activity">
    <reaction evidence="5">
        <text>Release of N-terminal amino acids, preferentially methionine, from peptides and arylamides.</text>
        <dbReference type="EC" id="3.4.11.18"/>
    </reaction>
</comment>
<dbReference type="InterPro" id="IPR002468">
    <property type="entry name" value="Pept_M24A_MAP2"/>
</dbReference>
<dbReference type="RefSeq" id="XP_004988949.1">
    <property type="nucleotide sequence ID" value="XM_004988892.1"/>
</dbReference>
<dbReference type="EMBL" id="GL832986">
    <property type="protein sequence ID" value="EGD79468.1"/>
    <property type="molecule type" value="Genomic_DNA"/>
</dbReference>
<dbReference type="FunCoup" id="F2UPB3">
    <property type="interactions" value="1496"/>
</dbReference>
<dbReference type="InParanoid" id="F2UPB3"/>
<keyword evidence="3 5" id="KW-0479">Metal-binding</keyword>
<reference evidence="8" key="1">
    <citation type="submission" date="2009-08" db="EMBL/GenBank/DDBJ databases">
        <title>Annotation of Salpingoeca rosetta.</title>
        <authorList>
            <consortium name="The Broad Institute Genome Sequencing Platform"/>
            <person name="Russ C."/>
            <person name="Cuomo C."/>
            <person name="Burger G."/>
            <person name="Gray M.W."/>
            <person name="Holland P.W.H."/>
            <person name="King N."/>
            <person name="Lang F.B.F."/>
            <person name="Roger A.J."/>
            <person name="Ruiz-Trillo I."/>
            <person name="Young S.K."/>
            <person name="Zeng Q."/>
            <person name="Gargeya S."/>
            <person name="Alvarado L."/>
            <person name="Berlin A."/>
            <person name="Chapman S.B."/>
            <person name="Chen Z."/>
            <person name="Freedman E."/>
            <person name="Gellesch M."/>
            <person name="Goldberg J."/>
            <person name="Griggs A."/>
            <person name="Gujja S."/>
            <person name="Heilman E."/>
            <person name="Heiman D."/>
            <person name="Howarth C."/>
            <person name="Mehta T."/>
            <person name="Neiman D."/>
            <person name="Pearson M."/>
            <person name="Roberts A."/>
            <person name="Saif S."/>
            <person name="Shea T."/>
            <person name="Shenoy N."/>
            <person name="Sisk P."/>
            <person name="Stolte C."/>
            <person name="Sykes S."/>
            <person name="White J."/>
            <person name="Yandava C."/>
            <person name="Haas B."/>
            <person name="Nusbaum C."/>
            <person name="Birren B."/>
        </authorList>
    </citation>
    <scope>NUCLEOTIDE SEQUENCE [LARGE SCALE GENOMIC DNA]</scope>
    <source>
        <strain evidence="8">ATCC 50818</strain>
    </source>
</reference>
<dbReference type="InterPro" id="IPR036005">
    <property type="entry name" value="Creatinase/aminopeptidase-like"/>
</dbReference>
<evidence type="ECO:0000256" key="1">
    <source>
        <dbReference type="ARBA" id="ARBA00022438"/>
    </source>
</evidence>
<dbReference type="GO" id="GO:0070006">
    <property type="term" value="F:metalloaminopeptidase activity"/>
    <property type="evidence" value="ECO:0007669"/>
    <property type="project" value="UniProtKB-UniRule"/>
</dbReference>
<dbReference type="GO" id="GO:0004239">
    <property type="term" value="F:initiator methionyl aminopeptidase activity"/>
    <property type="evidence" value="ECO:0007669"/>
    <property type="project" value="UniProtKB-UniRule"/>
</dbReference>
<evidence type="ECO:0000313" key="8">
    <source>
        <dbReference type="EMBL" id="EGD79468.1"/>
    </source>
</evidence>
<feature type="binding site" evidence="5">
    <location>
        <position position="173"/>
    </location>
    <ligand>
        <name>substrate</name>
    </ligand>
</feature>
<dbReference type="OrthoDB" id="7848262at2759"/>
<proteinExistence type="inferred from homology"/>
<gene>
    <name evidence="8" type="ORF">PTSG_10033</name>
</gene>
<dbReference type="GeneID" id="16069491"/>
<dbReference type="PANTHER" id="PTHR45777:SF2">
    <property type="entry name" value="METHIONINE AMINOPEPTIDASE 2"/>
    <property type="match status" value="1"/>
</dbReference>
<keyword evidence="9" id="KW-1185">Reference proteome</keyword>
<evidence type="ECO:0000256" key="5">
    <source>
        <dbReference type="HAMAP-Rule" id="MF_03175"/>
    </source>
</evidence>
<comment type="function">
    <text evidence="5">Cotranslationally removes the N-terminal methionine from nascent proteins. The N-terminal methionine is often cleaved when the second residue in the primary sequence is small and uncharged (Met-Ala-, Cys, Gly, Pro, Ser, Thr, or Val).</text>
</comment>